<dbReference type="InterPro" id="IPR008037">
    <property type="entry name" value="Pacifastin_dom"/>
</dbReference>
<evidence type="ECO:0000256" key="1">
    <source>
        <dbReference type="SAM" id="MobiDB-lite"/>
    </source>
</evidence>
<gene>
    <name evidence="3" type="ORF">AK812_SmicGene11494</name>
</gene>
<sequence length="544" mass="58908">MFQRPEPSGSQVWDSVPLAVPHPLPAEGRLGGCSVHFNDPSYMPSAGAPEIWDCVFVVVFWLYLEGEVLPDGGDAAEARRGDHMFAALLLAIPVFSTVCFQLEGSGVLQVESASRDCSFHSSNNVATLTPDAFTLFLLAQLGMCLRMLKQNEKKVTKKERVEAGLVAARKEETQRMEEAAKILLLISRAAAGREDISEGPMAYALHVFVSILTLALAKEESHTDRCCPGLVFSKDSCNSCICSSSGLKSESRCTSRHCPDSVEKGGVQGGPPRFYNIAIGEDLSTMMGAGHAIQLVMKTRLGKGRRGHVSSLMDTGVSSTARSLLADVGRGGHAKKAVATSKRVVEEDYAQTPEVLDQFFAHIVEATAGKLQRTFRQGPKVFGMLTFVLNFIPNVGAAIAELLPVPLVLLDPDRTVSEAVFVFLIPFIIHNVLGCVLENKLLQHGPPGYYLCEIGQMSDSQDQRPTSFQAGADEAAKAEEVWGIAGAMLSVPLTSVIRLWLEEFDHPYAKVACSLINGPQQRPVKEADQQRADAQTAEVEEHTA</sequence>
<reference evidence="3 4" key="1">
    <citation type="submission" date="2016-02" db="EMBL/GenBank/DDBJ databases">
        <title>Genome analysis of coral dinoflagellate symbionts highlights evolutionary adaptations to a symbiotic lifestyle.</title>
        <authorList>
            <person name="Aranda M."/>
            <person name="Li Y."/>
            <person name="Liew Y.J."/>
            <person name="Baumgarten S."/>
            <person name="Simakov O."/>
            <person name="Wilson M."/>
            <person name="Piel J."/>
            <person name="Ashoor H."/>
            <person name="Bougouffa S."/>
            <person name="Bajic V.B."/>
            <person name="Ryu T."/>
            <person name="Ravasi T."/>
            <person name="Bayer T."/>
            <person name="Micklem G."/>
            <person name="Kim H."/>
            <person name="Bhak J."/>
            <person name="Lajeunesse T.C."/>
            <person name="Voolstra C.R."/>
        </authorList>
    </citation>
    <scope>NUCLEOTIDE SEQUENCE [LARGE SCALE GENOMIC DNA]</scope>
    <source>
        <strain evidence="3 4">CCMP2467</strain>
    </source>
</reference>
<dbReference type="PROSITE" id="PS51446">
    <property type="entry name" value="PACIFASTIN"/>
    <property type="match status" value="1"/>
</dbReference>
<evidence type="ECO:0000259" key="2">
    <source>
        <dbReference type="PROSITE" id="PS51446"/>
    </source>
</evidence>
<dbReference type="GO" id="GO:0030414">
    <property type="term" value="F:peptidase inhibitor activity"/>
    <property type="evidence" value="ECO:0007669"/>
    <property type="project" value="InterPro"/>
</dbReference>
<protein>
    <recommendedName>
        <fullName evidence="2">Pacifastin domain-containing protein</fullName>
    </recommendedName>
</protein>
<feature type="domain" description="Pacifastin" evidence="2">
    <location>
        <begin position="223"/>
        <end position="261"/>
    </location>
</feature>
<accession>A0A1Q9ED00</accession>
<dbReference type="EMBL" id="LSRX01000188">
    <property type="protein sequence ID" value="OLQ05303.1"/>
    <property type="molecule type" value="Genomic_DNA"/>
</dbReference>
<evidence type="ECO:0000313" key="3">
    <source>
        <dbReference type="EMBL" id="OLQ05303.1"/>
    </source>
</evidence>
<organism evidence="3 4">
    <name type="scientific">Symbiodinium microadriaticum</name>
    <name type="common">Dinoflagellate</name>
    <name type="synonym">Zooxanthella microadriatica</name>
    <dbReference type="NCBI Taxonomy" id="2951"/>
    <lineage>
        <taxon>Eukaryota</taxon>
        <taxon>Sar</taxon>
        <taxon>Alveolata</taxon>
        <taxon>Dinophyceae</taxon>
        <taxon>Suessiales</taxon>
        <taxon>Symbiodiniaceae</taxon>
        <taxon>Symbiodinium</taxon>
    </lineage>
</organism>
<comment type="caution">
    <text evidence="3">The sequence shown here is derived from an EMBL/GenBank/DDBJ whole genome shotgun (WGS) entry which is preliminary data.</text>
</comment>
<keyword evidence="4" id="KW-1185">Reference proteome</keyword>
<dbReference type="AlphaFoldDB" id="A0A1Q9ED00"/>
<evidence type="ECO:0000313" key="4">
    <source>
        <dbReference type="Proteomes" id="UP000186817"/>
    </source>
</evidence>
<feature type="region of interest" description="Disordered" evidence="1">
    <location>
        <begin position="522"/>
        <end position="544"/>
    </location>
</feature>
<dbReference type="Proteomes" id="UP000186817">
    <property type="component" value="Unassembled WGS sequence"/>
</dbReference>
<name>A0A1Q9ED00_SYMMI</name>
<proteinExistence type="predicted"/>